<keyword evidence="6" id="KW-0119">Carbohydrate metabolism</keyword>
<feature type="chain" id="PRO_5030605963" description="Feruloyl esterase" evidence="10">
    <location>
        <begin position="26"/>
        <end position="586"/>
    </location>
</feature>
<dbReference type="GO" id="GO:0045493">
    <property type="term" value="P:xylan catabolic process"/>
    <property type="evidence" value="ECO:0007669"/>
    <property type="project" value="UniProtKB-KW"/>
</dbReference>
<name>A0A7S4UVY9_9DINO</name>
<keyword evidence="9" id="KW-0472">Membrane</keyword>
<proteinExistence type="predicted"/>
<dbReference type="Gene3D" id="3.40.50.1820">
    <property type="entry name" value="alpha/beta hydrolase"/>
    <property type="match status" value="1"/>
</dbReference>
<protein>
    <recommendedName>
        <fullName evidence="12">Feruloyl esterase</fullName>
    </recommendedName>
</protein>
<keyword evidence="9" id="KW-1133">Transmembrane helix</keyword>
<dbReference type="InterPro" id="IPR043595">
    <property type="entry name" value="FaeB/C/D"/>
</dbReference>
<evidence type="ECO:0000256" key="7">
    <source>
        <dbReference type="ARBA" id="ARBA00023326"/>
    </source>
</evidence>
<reference evidence="11" key="1">
    <citation type="submission" date="2021-01" db="EMBL/GenBank/DDBJ databases">
        <authorList>
            <person name="Corre E."/>
            <person name="Pelletier E."/>
            <person name="Niang G."/>
            <person name="Scheremetjew M."/>
            <person name="Finn R."/>
            <person name="Kale V."/>
            <person name="Holt S."/>
            <person name="Cochrane G."/>
            <person name="Meng A."/>
            <person name="Brown T."/>
            <person name="Cohen L."/>
        </authorList>
    </citation>
    <scope>NUCLEOTIDE SEQUENCE</scope>
    <source>
        <strain evidence="11">CCMP3105</strain>
    </source>
</reference>
<evidence type="ECO:0000256" key="2">
    <source>
        <dbReference type="ARBA" id="ARBA00022525"/>
    </source>
</evidence>
<keyword evidence="4 10" id="KW-0732">Signal</keyword>
<comment type="subcellular location">
    <subcellularLocation>
        <location evidence="1">Secreted</location>
    </subcellularLocation>
</comment>
<dbReference type="GO" id="GO:0030600">
    <property type="term" value="F:feruloyl esterase activity"/>
    <property type="evidence" value="ECO:0007669"/>
    <property type="project" value="InterPro"/>
</dbReference>
<organism evidence="11">
    <name type="scientific">Alexandrium monilatum</name>
    <dbReference type="NCBI Taxonomy" id="311494"/>
    <lineage>
        <taxon>Eukaryota</taxon>
        <taxon>Sar</taxon>
        <taxon>Alveolata</taxon>
        <taxon>Dinophyceae</taxon>
        <taxon>Gonyaulacales</taxon>
        <taxon>Pyrocystaceae</taxon>
        <taxon>Alexandrium</taxon>
    </lineage>
</organism>
<keyword evidence="7" id="KW-0624">Polysaccharide degradation</keyword>
<dbReference type="PANTHER" id="PTHR38050:SF2">
    <property type="entry name" value="FERULOYL ESTERASE C-RELATED"/>
    <property type="match status" value="1"/>
</dbReference>
<dbReference type="SUPFAM" id="SSF53474">
    <property type="entry name" value="alpha/beta-Hydrolases"/>
    <property type="match status" value="1"/>
</dbReference>
<dbReference type="AlphaFoldDB" id="A0A7S4UVY9"/>
<evidence type="ECO:0000256" key="9">
    <source>
        <dbReference type="SAM" id="Phobius"/>
    </source>
</evidence>
<feature type="transmembrane region" description="Helical" evidence="9">
    <location>
        <begin position="520"/>
        <end position="539"/>
    </location>
</feature>
<evidence type="ECO:0000256" key="3">
    <source>
        <dbReference type="ARBA" id="ARBA00022651"/>
    </source>
</evidence>
<keyword evidence="2" id="KW-0964">Secreted</keyword>
<evidence type="ECO:0000256" key="10">
    <source>
        <dbReference type="SAM" id="SignalP"/>
    </source>
</evidence>
<evidence type="ECO:0000256" key="4">
    <source>
        <dbReference type="ARBA" id="ARBA00022729"/>
    </source>
</evidence>
<evidence type="ECO:0000313" key="11">
    <source>
        <dbReference type="EMBL" id="CAE4561644.1"/>
    </source>
</evidence>
<keyword evidence="9" id="KW-0812">Transmembrane</keyword>
<dbReference type="InterPro" id="IPR029058">
    <property type="entry name" value="AB_hydrolase_fold"/>
</dbReference>
<evidence type="ECO:0000256" key="5">
    <source>
        <dbReference type="ARBA" id="ARBA00022801"/>
    </source>
</evidence>
<evidence type="ECO:0008006" key="12">
    <source>
        <dbReference type="Google" id="ProtNLM"/>
    </source>
</evidence>
<gene>
    <name evidence="11" type="ORF">AMON00008_LOCUS1263</name>
</gene>
<evidence type="ECO:0000256" key="1">
    <source>
        <dbReference type="ARBA" id="ARBA00004613"/>
    </source>
</evidence>
<dbReference type="EMBL" id="HBNR01001806">
    <property type="protein sequence ID" value="CAE4561644.1"/>
    <property type="molecule type" value="Transcribed_RNA"/>
</dbReference>
<feature type="signal peptide" evidence="10">
    <location>
        <begin position="1"/>
        <end position="25"/>
    </location>
</feature>
<keyword evidence="5" id="KW-0378">Hydrolase</keyword>
<dbReference type="PANTHER" id="PTHR38050">
    <property type="match status" value="1"/>
</dbReference>
<dbReference type="GO" id="GO:0005576">
    <property type="term" value="C:extracellular region"/>
    <property type="evidence" value="ECO:0007669"/>
    <property type="project" value="UniProtKB-SubCell"/>
</dbReference>
<sequence>MRQPGRAHRRSWRLLGAGAVVAVQAVPSARNGTAEGSRRRALRQLKVAHFGGGPEGPGCPATAEPALNHELHGTEAAIVARVQARNAGKLHQAADARGTAVARGDSSRGKPNSTFAGQDPLEVALAQLLDDRPRVGVTSVLPTAPLVDSYPTGLHHLEILPGPGVPKSIFGRLDRRPYLLYVPESYFGEEHIPLWIHAPGTDVAMETVYTHNAYLGHRCTIAMVILSGLWHRMSVSLHAQGSHDPWPDDVAYTRAVLQEVMQRVRVDPRRVRCMGFSRGGRFCSRLASELSGFVSAIAAVSGIRFPEPNNATRPVPVIALHGLRDVVNPFKGGNPPYWGESVMVSVQKWASFNSCMRHVRYMMKADVEVIKYTDCRENADVILIKLLNAGHEWPPLGTINARVAILQFFSDHLGPDECHTVTEDDERYRQCAGQIAWAKRVGIVRHPRLYGGLTSSSGSKDIQLVLRRQVYADCPEPCRDEASSAGLWAEQLPSAQLPASPAPSSGPPAGGSARVRLSRILAPLGVVATVAFLGALILLGGASKNLQRCPLLDGHISGYRCMPTICETQAAELECCAGPPKGGPPG</sequence>
<keyword evidence="3" id="KW-0858">Xylan degradation</keyword>
<evidence type="ECO:0000256" key="8">
    <source>
        <dbReference type="SAM" id="MobiDB-lite"/>
    </source>
</evidence>
<accession>A0A7S4UVY9</accession>
<feature type="region of interest" description="Disordered" evidence="8">
    <location>
        <begin position="91"/>
        <end position="117"/>
    </location>
</feature>
<evidence type="ECO:0000256" key="6">
    <source>
        <dbReference type="ARBA" id="ARBA00023277"/>
    </source>
</evidence>